<dbReference type="AlphaFoldDB" id="A0A846WTU2"/>
<dbReference type="GO" id="GO:0016853">
    <property type="term" value="F:isomerase activity"/>
    <property type="evidence" value="ECO:0007669"/>
    <property type="project" value="UniProtKB-KW"/>
</dbReference>
<proteinExistence type="predicted"/>
<dbReference type="Proteomes" id="UP000563898">
    <property type="component" value="Unassembled WGS sequence"/>
</dbReference>
<dbReference type="Pfam" id="PF11716">
    <property type="entry name" value="MDMPI_N"/>
    <property type="match status" value="1"/>
</dbReference>
<dbReference type="GO" id="GO:0046872">
    <property type="term" value="F:metal ion binding"/>
    <property type="evidence" value="ECO:0007669"/>
    <property type="project" value="InterPro"/>
</dbReference>
<sequence>MDDGRLFAEIADERRRLADQLSGLTDEQWATPSLCAGWTCRDVVAHLVMPLVVSTPTIVLAMIRAFGDFDKANVAVTTKVAQRYDDLAAVLRDKADKRFTPPGNGPLAPLSDIVIHGADIRRPLGLPSTTDPDRRRTVLDFLVTPKASRGFTDGVAPVRWVATDLDWTFGDGPDVRGPAESLMLVMTGRGIAMADLTGDGVATLT</sequence>
<accession>A0A846WTU2</accession>
<comment type="caution">
    <text evidence="2">The sequence shown here is derived from an EMBL/GenBank/DDBJ whole genome shotgun (WGS) entry which is preliminary data.</text>
</comment>
<dbReference type="Gene3D" id="1.20.120.450">
    <property type="entry name" value="dinb family like domain"/>
    <property type="match status" value="1"/>
</dbReference>
<evidence type="ECO:0000313" key="2">
    <source>
        <dbReference type="EMBL" id="NKY04366.1"/>
    </source>
</evidence>
<dbReference type="RefSeq" id="WP_006370005.1">
    <property type="nucleotide sequence ID" value="NZ_JAAXPC010000017.1"/>
</dbReference>
<dbReference type="InterPro" id="IPR017517">
    <property type="entry name" value="Maleyloyr_isom"/>
</dbReference>
<name>A0A846WTU2_9ACTN</name>
<reference evidence="2 3" key="1">
    <citation type="submission" date="2020-04" db="EMBL/GenBank/DDBJ databases">
        <title>MicrobeNet Type strains.</title>
        <authorList>
            <person name="Nicholson A.C."/>
        </authorList>
    </citation>
    <scope>NUCLEOTIDE SEQUENCE [LARGE SCALE GENOMIC DNA]</scope>
    <source>
        <strain evidence="2 3">ATCC BAA-14</strain>
    </source>
</reference>
<feature type="domain" description="Mycothiol-dependent maleylpyruvate isomerase metal-binding" evidence="1">
    <location>
        <begin position="11"/>
        <end position="84"/>
    </location>
</feature>
<evidence type="ECO:0000313" key="3">
    <source>
        <dbReference type="Proteomes" id="UP000563898"/>
    </source>
</evidence>
<organism evidence="2 3">
    <name type="scientific">Gordonia polyisoprenivorans</name>
    <dbReference type="NCBI Taxonomy" id="84595"/>
    <lineage>
        <taxon>Bacteria</taxon>
        <taxon>Bacillati</taxon>
        <taxon>Actinomycetota</taxon>
        <taxon>Actinomycetes</taxon>
        <taxon>Mycobacteriales</taxon>
        <taxon>Gordoniaceae</taxon>
        <taxon>Gordonia</taxon>
    </lineage>
</organism>
<evidence type="ECO:0000259" key="1">
    <source>
        <dbReference type="Pfam" id="PF11716"/>
    </source>
</evidence>
<protein>
    <submittedName>
        <fullName evidence="2">Maleylpyruvate isomerase family mycothiol-dependent enzyme</fullName>
    </submittedName>
</protein>
<dbReference type="NCBIfam" id="TIGR03083">
    <property type="entry name" value="maleylpyruvate isomerase family mycothiol-dependent enzyme"/>
    <property type="match status" value="1"/>
</dbReference>
<gene>
    <name evidence="2" type="ORF">HGA05_22620</name>
</gene>
<dbReference type="InterPro" id="IPR024344">
    <property type="entry name" value="MDMPI_metal-binding"/>
</dbReference>
<dbReference type="SUPFAM" id="SSF109854">
    <property type="entry name" value="DinB/YfiT-like putative metalloenzymes"/>
    <property type="match status" value="1"/>
</dbReference>
<dbReference type="InterPro" id="IPR034660">
    <property type="entry name" value="DinB/YfiT-like"/>
</dbReference>
<keyword evidence="2" id="KW-0413">Isomerase</keyword>
<dbReference type="EMBL" id="JAAXPC010000017">
    <property type="protein sequence ID" value="NKY04366.1"/>
    <property type="molecule type" value="Genomic_DNA"/>
</dbReference>
<keyword evidence="2" id="KW-0670">Pyruvate</keyword>